<organism evidence="3">
    <name type="scientific">Haptolina brevifila</name>
    <dbReference type="NCBI Taxonomy" id="156173"/>
    <lineage>
        <taxon>Eukaryota</taxon>
        <taxon>Haptista</taxon>
        <taxon>Haptophyta</taxon>
        <taxon>Prymnesiophyceae</taxon>
        <taxon>Prymnesiales</taxon>
        <taxon>Prymnesiaceae</taxon>
        <taxon>Haptolina</taxon>
    </lineage>
</organism>
<feature type="transmembrane region" description="Helical" evidence="2">
    <location>
        <begin position="160"/>
        <end position="180"/>
    </location>
</feature>
<reference evidence="3" key="1">
    <citation type="submission" date="2021-01" db="EMBL/GenBank/DDBJ databases">
        <authorList>
            <person name="Corre E."/>
            <person name="Pelletier E."/>
            <person name="Niang G."/>
            <person name="Scheremetjew M."/>
            <person name="Finn R."/>
            <person name="Kale V."/>
            <person name="Holt S."/>
            <person name="Cochrane G."/>
            <person name="Meng A."/>
            <person name="Brown T."/>
            <person name="Cohen L."/>
        </authorList>
    </citation>
    <scope>NUCLEOTIDE SEQUENCE</scope>
    <source>
        <strain evidence="3">UTEX LB 985</strain>
    </source>
</reference>
<gene>
    <name evidence="3" type="ORF">CBRE1094_LOCUS43005</name>
</gene>
<keyword evidence="2" id="KW-0472">Membrane</keyword>
<name>A0A7S2NKP7_9EUKA</name>
<feature type="transmembrane region" description="Helical" evidence="2">
    <location>
        <begin position="104"/>
        <end position="127"/>
    </location>
</feature>
<protein>
    <recommendedName>
        <fullName evidence="4">Alpha-L-glutamate ligase-related protein ATP-grasp domain-containing protein</fullName>
    </recommendedName>
</protein>
<evidence type="ECO:0000256" key="2">
    <source>
        <dbReference type="SAM" id="Phobius"/>
    </source>
</evidence>
<feature type="region of interest" description="Disordered" evidence="1">
    <location>
        <begin position="1"/>
        <end position="42"/>
    </location>
</feature>
<evidence type="ECO:0008006" key="4">
    <source>
        <dbReference type="Google" id="ProtNLM"/>
    </source>
</evidence>
<dbReference type="EMBL" id="HBGU01078836">
    <property type="protein sequence ID" value="CAD9545290.1"/>
    <property type="molecule type" value="Transcribed_RNA"/>
</dbReference>
<sequence length="446" mass="49192">MSTTDDNGVVAAKNGLSKKGSVKSARANSGAPNGGEKGRAKEHDALTAGRVYREVLDAKPVSGRWFSPLDTATRFSLAITCFYRLLITQPISITTFAYRWNTLWYGRFFGLLLTFYVPILPFVLCAVEVMKRINQMMPWAEEDWKMKGPGRVFFERPETLVASLLWDFYLVVSVLVGSYIQYGNDSDGIMHTWYDSICTKEYWFSLLDKVGARRPLQLAAWDGHSAHGVGPGVSHGRCNLVCKISDSYLGIGDKVLVRGKAAGGEFDTLDDLQAILGADSEYKGKAAIAAEFIYPAPDLKLSSEGFGQVHSLDIVTMRTAAGVRVLSVLLWTDCEGWSSHSCTAGYLVDVHSETVVAPTAWYSPYFAKQKSNLLGCVLPGVREACEKACAAHEASTLPWLFAVGWDAMITPDGVVFFEGNVAAYRCPRRMFLTPFLTSLFLKEKGW</sequence>
<keyword evidence="2" id="KW-1133">Transmembrane helix</keyword>
<evidence type="ECO:0000256" key="1">
    <source>
        <dbReference type="SAM" id="MobiDB-lite"/>
    </source>
</evidence>
<proteinExistence type="predicted"/>
<keyword evidence="2" id="KW-0812">Transmembrane</keyword>
<evidence type="ECO:0000313" key="3">
    <source>
        <dbReference type="EMBL" id="CAD9545290.1"/>
    </source>
</evidence>
<dbReference type="AlphaFoldDB" id="A0A7S2NKP7"/>
<accession>A0A7S2NKP7</accession>